<accession>A0A5A7QKP2</accession>
<evidence type="ECO:0000313" key="1">
    <source>
        <dbReference type="EMBL" id="GER45943.1"/>
    </source>
</evidence>
<name>A0A5A7QKP2_STRAF</name>
<reference evidence="2" key="1">
    <citation type="journal article" date="2019" name="Curr. Biol.">
        <title>Genome Sequence of Striga asiatica Provides Insight into the Evolution of Plant Parasitism.</title>
        <authorList>
            <person name="Yoshida S."/>
            <person name="Kim S."/>
            <person name="Wafula E.K."/>
            <person name="Tanskanen J."/>
            <person name="Kim Y.M."/>
            <person name="Honaas L."/>
            <person name="Yang Z."/>
            <person name="Spallek T."/>
            <person name="Conn C.E."/>
            <person name="Ichihashi Y."/>
            <person name="Cheong K."/>
            <person name="Cui S."/>
            <person name="Der J.P."/>
            <person name="Gundlach H."/>
            <person name="Jiao Y."/>
            <person name="Hori C."/>
            <person name="Ishida J.K."/>
            <person name="Kasahara H."/>
            <person name="Kiba T."/>
            <person name="Kim M.S."/>
            <person name="Koo N."/>
            <person name="Laohavisit A."/>
            <person name="Lee Y.H."/>
            <person name="Lumba S."/>
            <person name="McCourt P."/>
            <person name="Mortimer J.C."/>
            <person name="Mutuku J.M."/>
            <person name="Nomura T."/>
            <person name="Sasaki-Sekimoto Y."/>
            <person name="Seto Y."/>
            <person name="Wang Y."/>
            <person name="Wakatake T."/>
            <person name="Sakakibara H."/>
            <person name="Demura T."/>
            <person name="Yamaguchi S."/>
            <person name="Yoneyama K."/>
            <person name="Manabe R.I."/>
            <person name="Nelson D.C."/>
            <person name="Schulman A.H."/>
            <person name="Timko M.P."/>
            <person name="dePamphilis C.W."/>
            <person name="Choi D."/>
            <person name="Shirasu K."/>
        </authorList>
    </citation>
    <scope>NUCLEOTIDE SEQUENCE [LARGE SCALE GENOMIC DNA]</scope>
    <source>
        <strain evidence="2">cv. UVA1</strain>
    </source>
</reference>
<dbReference type="GO" id="GO:0016874">
    <property type="term" value="F:ligase activity"/>
    <property type="evidence" value="ECO:0007669"/>
    <property type="project" value="UniProtKB-KW"/>
</dbReference>
<dbReference type="AlphaFoldDB" id="A0A5A7QKP2"/>
<gene>
    <name evidence="1" type="ORF">STAS_22930</name>
</gene>
<comment type="caution">
    <text evidence="1">The sequence shown here is derived from an EMBL/GenBank/DDBJ whole genome shotgun (WGS) entry which is preliminary data.</text>
</comment>
<dbReference type="Proteomes" id="UP000325081">
    <property type="component" value="Unassembled WGS sequence"/>
</dbReference>
<keyword evidence="1" id="KW-0436">Ligase</keyword>
<proteinExistence type="predicted"/>
<evidence type="ECO:0000313" key="2">
    <source>
        <dbReference type="Proteomes" id="UP000325081"/>
    </source>
</evidence>
<keyword evidence="2" id="KW-1185">Reference proteome</keyword>
<sequence>MIITQKPFQAARISFNTSPIKSLSAHCTNKLNSSRISYIFPNLTRYLMHPSLSFGSWYRLAFCSLSSTLLVSMSSSKLSWHASFRSEMSYLSAAQRRAKRWAENSSGPILPYMARQASMDMSGRSTAEFSFSLRSWENMLRNTGERAARTARWARTDPSEALISMSVWMPSESMRPRHVRAVWSDWACVGPKLQIERGSEPCLDSMKNMLFIKTHFMNKREMPISNKERKMVIITYIWGCDFKIEELDVDDELSVKIKIKVPGCTKHLRSPTPDTNLITNDAIGGYSLVRFDITGYSLINKIRFFSTDKCLQYPNESKRKGGEVVDPPLGEARRRFDPVRGLRHPAEGERRRDFMDTIENPVQEELIAVLSQLGFLESSNGFLMSEAQSVSKGVVFKLSAAEESKYDLVGALIEILITIGKS</sequence>
<organism evidence="1 2">
    <name type="scientific">Striga asiatica</name>
    <name type="common">Asiatic witchweed</name>
    <name type="synonym">Buchnera asiatica</name>
    <dbReference type="NCBI Taxonomy" id="4170"/>
    <lineage>
        <taxon>Eukaryota</taxon>
        <taxon>Viridiplantae</taxon>
        <taxon>Streptophyta</taxon>
        <taxon>Embryophyta</taxon>
        <taxon>Tracheophyta</taxon>
        <taxon>Spermatophyta</taxon>
        <taxon>Magnoliopsida</taxon>
        <taxon>eudicotyledons</taxon>
        <taxon>Gunneridae</taxon>
        <taxon>Pentapetalae</taxon>
        <taxon>asterids</taxon>
        <taxon>lamiids</taxon>
        <taxon>Lamiales</taxon>
        <taxon>Orobanchaceae</taxon>
        <taxon>Buchnereae</taxon>
        <taxon>Striga</taxon>
    </lineage>
</organism>
<protein>
    <submittedName>
        <fullName evidence="1">2'-5' RNA ligase</fullName>
    </submittedName>
</protein>
<dbReference type="EMBL" id="BKCP01007404">
    <property type="protein sequence ID" value="GER45943.1"/>
    <property type="molecule type" value="Genomic_DNA"/>
</dbReference>